<evidence type="ECO:0000313" key="3">
    <source>
        <dbReference type="Proteomes" id="UP001597187"/>
    </source>
</evidence>
<dbReference type="EMBL" id="JBHUDC010000007">
    <property type="protein sequence ID" value="MFD1514340.1"/>
    <property type="molecule type" value="Genomic_DNA"/>
</dbReference>
<dbReference type="SUPFAM" id="SSF53187">
    <property type="entry name" value="Zn-dependent exopeptidases"/>
    <property type="match status" value="1"/>
</dbReference>
<accession>A0ABD6AXV8</accession>
<gene>
    <name evidence="2" type="ORF">ACFSBT_13745</name>
</gene>
<dbReference type="PANTHER" id="PTHR10404">
    <property type="entry name" value="N-ACETYLATED-ALPHA-LINKED ACIDIC DIPEPTIDASE"/>
    <property type="match status" value="1"/>
</dbReference>
<keyword evidence="3" id="KW-1185">Reference proteome</keyword>
<dbReference type="AlphaFoldDB" id="A0ABD6AXV8"/>
<feature type="domain" description="Peptidase M28" evidence="1">
    <location>
        <begin position="238"/>
        <end position="433"/>
    </location>
</feature>
<proteinExistence type="predicted"/>
<dbReference type="InterPro" id="IPR039373">
    <property type="entry name" value="Peptidase_M28B"/>
</dbReference>
<dbReference type="RefSeq" id="WP_250874310.1">
    <property type="nucleotide sequence ID" value="NZ_JALXFV010000007.1"/>
</dbReference>
<dbReference type="InterPro" id="IPR007484">
    <property type="entry name" value="Peptidase_M28"/>
</dbReference>
<dbReference type="Proteomes" id="UP001597187">
    <property type="component" value="Unassembled WGS sequence"/>
</dbReference>
<dbReference type="Gene3D" id="3.40.630.10">
    <property type="entry name" value="Zn peptidases"/>
    <property type="match status" value="1"/>
</dbReference>
<comment type="caution">
    <text evidence="2">The sequence shown here is derived from an EMBL/GenBank/DDBJ whole genome shotgun (WGS) entry which is preliminary data.</text>
</comment>
<name>A0ABD6AXV8_9EURY</name>
<reference evidence="2 3" key="1">
    <citation type="journal article" date="2019" name="Int. J. Syst. Evol. Microbiol.">
        <title>The Global Catalogue of Microorganisms (GCM) 10K type strain sequencing project: providing services to taxonomists for standard genome sequencing and annotation.</title>
        <authorList>
            <consortium name="The Broad Institute Genomics Platform"/>
            <consortium name="The Broad Institute Genome Sequencing Center for Infectious Disease"/>
            <person name="Wu L."/>
            <person name="Ma J."/>
        </authorList>
    </citation>
    <scope>NUCLEOTIDE SEQUENCE [LARGE SCALE GENOMIC DNA]</scope>
    <source>
        <strain evidence="2 3">CGMCC 1.12563</strain>
    </source>
</reference>
<dbReference type="Gene3D" id="3.50.30.30">
    <property type="match status" value="1"/>
</dbReference>
<organism evidence="2 3">
    <name type="scientific">Halomarina rubra</name>
    <dbReference type="NCBI Taxonomy" id="2071873"/>
    <lineage>
        <taxon>Archaea</taxon>
        <taxon>Methanobacteriati</taxon>
        <taxon>Methanobacteriota</taxon>
        <taxon>Stenosarchaea group</taxon>
        <taxon>Halobacteria</taxon>
        <taxon>Halobacteriales</taxon>
        <taxon>Natronomonadaceae</taxon>
        <taxon>Halomarina</taxon>
    </lineage>
</organism>
<dbReference type="Pfam" id="PF04389">
    <property type="entry name" value="Peptidase_M28"/>
    <property type="match status" value="1"/>
</dbReference>
<sequence length="593" mass="64804">MSQQIADSGALSDIERRLVDDVSVDEPWALLEEFSELTRLSGSDDEVAAAEYITNRLDALGVSYDRFDPELYISQPHSAQLRTLNKEFEPGPLKTVSFSASTTVSGPVEYVGSAGGDLLSDDDDPHEPYHDVGDLTGKIALTAAGSLSIRATSELESKGAVGVVVIHEHDREPHNGIATPIWGGAPELDEKELIPDVPIVNVNQPDGQTLREWAESEEGLELELTTDLTTDWMACPLVVADIEAGAADTDEFVLLHGHYDSWYVGITDNATGDAGLLECARVFAEHADDLERNLRIAWWPGHSTGRYAGSTWYADEFALDLADNCVAHVNMDSPGSKDATEYTDMSCWTPEADGLVGETIDDVTGAPHAENHPFRAGDYSFDNLGITGFFMLSSNIPTEERERRGYHGVGGCGGNSNAWHVSTDTLDKAGEDELVRDIRVYAVSILRVLNAEVLPFDHARNARKLAEYVEEYDETAGDQFDFGPTVTELRDLEAAIESFQRAAHDGDVDPAVANDTITALSRILTRLNLVSEGQFEQDPAVSRDPVPRLADAKKFPILEGDDVKFLQLQLKRQQNAIVQELRAAHEVIPDVDA</sequence>
<dbReference type="PANTHER" id="PTHR10404:SF78">
    <property type="entry name" value="N-ACETYLATED ALPHA-LINKED ACIDIC DIPEPTIDASE 2"/>
    <property type="match status" value="1"/>
</dbReference>
<protein>
    <submittedName>
        <fullName evidence="2">M28 family peptidase</fullName>
    </submittedName>
</protein>
<evidence type="ECO:0000259" key="1">
    <source>
        <dbReference type="Pfam" id="PF04389"/>
    </source>
</evidence>
<evidence type="ECO:0000313" key="2">
    <source>
        <dbReference type="EMBL" id="MFD1514340.1"/>
    </source>
</evidence>